<dbReference type="Proteomes" id="UP000283442">
    <property type="component" value="Unassembled WGS sequence"/>
</dbReference>
<protein>
    <submittedName>
        <fullName evidence="1">Uncharacterized protein</fullName>
    </submittedName>
</protein>
<comment type="caution">
    <text evidence="1">The sequence shown here is derived from an EMBL/GenBank/DDBJ whole genome shotgun (WGS) entry which is preliminary data.</text>
</comment>
<reference evidence="1 2" key="1">
    <citation type="submission" date="2018-08" db="EMBL/GenBank/DDBJ databases">
        <title>A genome reference for cultivated species of the human gut microbiota.</title>
        <authorList>
            <person name="Zou Y."/>
            <person name="Xue W."/>
            <person name="Luo G."/>
        </authorList>
    </citation>
    <scope>NUCLEOTIDE SEQUENCE [LARGE SCALE GENOMIC DNA]</scope>
    <source>
        <strain evidence="1 2">AM25-21AC</strain>
    </source>
</reference>
<sequence>MIRYIRCRALGGQMQMPSWRMSCSAAFLPRYANACGYNLDRDETPGTAPTGQESRRTGFGLLNHRNVGLFQENYRKRAYDGLQSQDVVR</sequence>
<name>A0A414P033_9FIRM</name>
<organism evidence="1 2">
    <name type="scientific">Mitsuokella multacida</name>
    <dbReference type="NCBI Taxonomy" id="52226"/>
    <lineage>
        <taxon>Bacteria</taxon>
        <taxon>Bacillati</taxon>
        <taxon>Bacillota</taxon>
        <taxon>Negativicutes</taxon>
        <taxon>Selenomonadales</taxon>
        <taxon>Selenomonadaceae</taxon>
        <taxon>Mitsuokella</taxon>
    </lineage>
</organism>
<evidence type="ECO:0000313" key="1">
    <source>
        <dbReference type="EMBL" id="RHF53499.1"/>
    </source>
</evidence>
<evidence type="ECO:0000313" key="2">
    <source>
        <dbReference type="Proteomes" id="UP000283442"/>
    </source>
</evidence>
<gene>
    <name evidence="1" type="ORF">DW674_01145</name>
</gene>
<dbReference type="AlphaFoldDB" id="A0A414P033"/>
<proteinExistence type="predicted"/>
<dbReference type="EMBL" id="QRHE01000001">
    <property type="protein sequence ID" value="RHF53499.1"/>
    <property type="molecule type" value="Genomic_DNA"/>
</dbReference>
<accession>A0A414P033</accession>